<dbReference type="EC" id="2.1.1.319" evidence="2"/>
<evidence type="ECO:0000256" key="3">
    <source>
        <dbReference type="ARBA" id="ARBA00022553"/>
    </source>
</evidence>
<accession>A0ABD0LUP1</accession>
<dbReference type="InterPro" id="IPR025799">
    <property type="entry name" value="Arg_MeTrfase"/>
</dbReference>
<keyword evidence="6 10" id="KW-0949">S-adenosyl-L-methionine</keyword>
<evidence type="ECO:0000256" key="10">
    <source>
        <dbReference type="PROSITE-ProRule" id="PRU01015"/>
    </source>
</evidence>
<dbReference type="Proteomes" id="UP001519460">
    <property type="component" value="Unassembled WGS sequence"/>
</dbReference>
<dbReference type="CDD" id="cd02440">
    <property type="entry name" value="AdoMet_MTases"/>
    <property type="match status" value="1"/>
</dbReference>
<evidence type="ECO:0000259" key="12">
    <source>
        <dbReference type="Pfam" id="PF13649"/>
    </source>
</evidence>
<evidence type="ECO:0000256" key="2">
    <source>
        <dbReference type="ARBA" id="ARBA00011925"/>
    </source>
</evidence>
<keyword evidence="4 10" id="KW-0489">Methyltransferase</keyword>
<keyword evidence="11" id="KW-0175">Coiled coil</keyword>
<dbReference type="PANTHER" id="PTHR11006:SF53">
    <property type="entry name" value="PROTEIN ARGININE N-METHYLTRANSFERASE 3"/>
    <property type="match status" value="1"/>
</dbReference>
<dbReference type="InterPro" id="IPR029063">
    <property type="entry name" value="SAM-dependent_MTases_sf"/>
</dbReference>
<evidence type="ECO:0000256" key="6">
    <source>
        <dbReference type="ARBA" id="ARBA00022691"/>
    </source>
</evidence>
<dbReference type="InterPro" id="IPR055135">
    <property type="entry name" value="PRMT_dom"/>
</dbReference>
<gene>
    <name evidence="14" type="ORF">BaRGS_00005574</name>
</gene>
<evidence type="ECO:0000256" key="11">
    <source>
        <dbReference type="SAM" id="Coils"/>
    </source>
</evidence>
<dbReference type="GO" id="GO:0035242">
    <property type="term" value="F:protein-arginine omega-N asymmetric methyltransferase activity"/>
    <property type="evidence" value="ECO:0007669"/>
    <property type="project" value="UniProtKB-EC"/>
</dbReference>
<dbReference type="PROSITE" id="PS51678">
    <property type="entry name" value="SAM_MT_PRMT"/>
    <property type="match status" value="1"/>
</dbReference>
<dbReference type="GO" id="GO:0032259">
    <property type="term" value="P:methylation"/>
    <property type="evidence" value="ECO:0007669"/>
    <property type="project" value="UniProtKB-KW"/>
</dbReference>
<evidence type="ECO:0000256" key="7">
    <source>
        <dbReference type="ARBA" id="ARBA00023242"/>
    </source>
</evidence>
<feature type="domain" description="Methyltransferase" evidence="12">
    <location>
        <begin position="196"/>
        <end position="293"/>
    </location>
</feature>
<dbReference type="SUPFAM" id="SSF53335">
    <property type="entry name" value="S-adenosyl-L-methionine-dependent methyltransferases"/>
    <property type="match status" value="1"/>
</dbReference>
<keyword evidence="15" id="KW-1185">Reference proteome</keyword>
<dbReference type="GO" id="GO:0005634">
    <property type="term" value="C:nucleus"/>
    <property type="evidence" value="ECO:0007669"/>
    <property type="project" value="UniProtKB-SubCell"/>
</dbReference>
<feature type="coiled-coil region" evidence="11">
    <location>
        <begin position="86"/>
        <end position="113"/>
    </location>
</feature>
<dbReference type="PANTHER" id="PTHR11006">
    <property type="entry name" value="PROTEIN ARGININE N-METHYLTRANSFERASE"/>
    <property type="match status" value="1"/>
</dbReference>
<evidence type="ECO:0000313" key="14">
    <source>
        <dbReference type="EMBL" id="KAK7503309.1"/>
    </source>
</evidence>
<evidence type="ECO:0000256" key="4">
    <source>
        <dbReference type="ARBA" id="ARBA00022603"/>
    </source>
</evidence>
<keyword evidence="5 10" id="KW-0808">Transferase</keyword>
<dbReference type="AlphaFoldDB" id="A0ABD0LUP1"/>
<comment type="caution">
    <text evidence="14">The sequence shown here is derived from an EMBL/GenBank/DDBJ whole genome shotgun (WGS) entry which is preliminary data.</text>
</comment>
<evidence type="ECO:0000313" key="15">
    <source>
        <dbReference type="Proteomes" id="UP001519460"/>
    </source>
</evidence>
<evidence type="ECO:0000256" key="8">
    <source>
        <dbReference type="ARBA" id="ARBA00047384"/>
    </source>
</evidence>
<dbReference type="FunFam" id="2.70.160.11:FF:000001">
    <property type="entry name" value="Blast:Protein arginine N-methyltransferase 1"/>
    <property type="match status" value="1"/>
</dbReference>
<dbReference type="FunFam" id="3.40.50.150:FF:000034">
    <property type="entry name" value="Protein arginine N-methyltransferase 3"/>
    <property type="match status" value="1"/>
</dbReference>
<comment type="subcellular location">
    <subcellularLocation>
        <location evidence="1">Nucleus</location>
    </subcellularLocation>
</comment>
<evidence type="ECO:0000259" key="13">
    <source>
        <dbReference type="Pfam" id="PF22528"/>
    </source>
</evidence>
<sequence length="468" mass="52044">MSLQLNITNCKCMSADEHPPPGFVDVVPRQSLMVPWHSDIYMKPAMQDDLLLLFDVEDGAFPADAQPLQQTSSPDEEEITLKASHLQQLMHDLKTAQDRADHAQEQARSLAEALKTMKAGVHKFMTEPAEPTTSCGAAGAAPVNAIKRLTVEEDEAYFSSYADYGIHGDMLKDRVRTESYRDCMYKNPEVFRGKVVLDVGCGTGILSMFAARAGASQVFAVDQAEIIYQAMGIIRENNLEDKITFIKGRLEDVTLPVEKVDIIMSEWMGYFLLFESMLDTVVVARDQFLAPGGKVYPDKCSVWLVGVADSELWQQAVGFWDDVYGFSMSCMKSGAVEDAHVEVVQADKVITEPCKVKDLDLNTCQLTDLEFTSNFTLRCCGDGELTSIVGYFNIGFEAGCSRQVHFSTSPSDPPTHWKQTVFHLETPIAVSDGMTIDGRIQVKKVIGDPRSLQVKIRVGLRSQMYQMR</sequence>
<evidence type="ECO:0000256" key="5">
    <source>
        <dbReference type="ARBA" id="ARBA00022679"/>
    </source>
</evidence>
<dbReference type="EMBL" id="JACVVK020000021">
    <property type="protein sequence ID" value="KAK7503309.1"/>
    <property type="molecule type" value="Genomic_DNA"/>
</dbReference>
<keyword evidence="3" id="KW-0597">Phosphoprotein</keyword>
<feature type="domain" description="Protein arginine N-methyltransferase" evidence="13">
    <location>
        <begin position="299"/>
        <end position="463"/>
    </location>
</feature>
<name>A0ABD0LUP1_9CAEN</name>
<dbReference type="Pfam" id="PF13649">
    <property type="entry name" value="Methyltransf_25"/>
    <property type="match status" value="1"/>
</dbReference>
<proteinExistence type="predicted"/>
<reference evidence="14 15" key="1">
    <citation type="journal article" date="2023" name="Sci. Data">
        <title>Genome assembly of the Korean intertidal mud-creeper Batillaria attramentaria.</title>
        <authorList>
            <person name="Patra A.K."/>
            <person name="Ho P.T."/>
            <person name="Jun S."/>
            <person name="Lee S.J."/>
            <person name="Kim Y."/>
            <person name="Won Y.J."/>
        </authorList>
    </citation>
    <scope>NUCLEOTIDE SEQUENCE [LARGE SCALE GENOMIC DNA]</scope>
    <source>
        <strain evidence="14">Wonlab-2016</strain>
    </source>
</reference>
<comment type="catalytic activity">
    <reaction evidence="8">
        <text>L-arginyl-[protein] + 2 S-adenosyl-L-methionine = N(omega),N(omega)-dimethyl-L-arginyl-[protein] + 2 S-adenosyl-L-homocysteine + 2 H(+)</text>
        <dbReference type="Rhea" id="RHEA:48096"/>
        <dbReference type="Rhea" id="RHEA-COMP:10532"/>
        <dbReference type="Rhea" id="RHEA-COMP:11991"/>
        <dbReference type="ChEBI" id="CHEBI:15378"/>
        <dbReference type="ChEBI" id="CHEBI:29965"/>
        <dbReference type="ChEBI" id="CHEBI:57856"/>
        <dbReference type="ChEBI" id="CHEBI:59789"/>
        <dbReference type="ChEBI" id="CHEBI:61897"/>
        <dbReference type="EC" id="2.1.1.319"/>
    </reaction>
    <physiologicalReaction direction="left-to-right" evidence="8">
        <dbReference type="Rhea" id="RHEA:48097"/>
    </physiologicalReaction>
</comment>
<comment type="catalytic activity">
    <reaction evidence="9">
        <text>L-arginyl-[protein] + S-adenosyl-L-methionine = N(omega)-methyl-L-arginyl-[protein] + S-adenosyl-L-homocysteine + H(+)</text>
        <dbReference type="Rhea" id="RHEA:48100"/>
        <dbReference type="Rhea" id="RHEA-COMP:10532"/>
        <dbReference type="Rhea" id="RHEA-COMP:11990"/>
        <dbReference type="ChEBI" id="CHEBI:15378"/>
        <dbReference type="ChEBI" id="CHEBI:29965"/>
        <dbReference type="ChEBI" id="CHEBI:57856"/>
        <dbReference type="ChEBI" id="CHEBI:59789"/>
        <dbReference type="ChEBI" id="CHEBI:65280"/>
    </reaction>
    <physiologicalReaction direction="left-to-right" evidence="9">
        <dbReference type="Rhea" id="RHEA:48101"/>
    </physiologicalReaction>
</comment>
<protein>
    <recommendedName>
        <fullName evidence="2">type I protein arginine methyltransferase</fullName>
        <ecNumber evidence="2">2.1.1.319</ecNumber>
    </recommendedName>
</protein>
<keyword evidence="7" id="KW-0539">Nucleus</keyword>
<dbReference type="InterPro" id="IPR041698">
    <property type="entry name" value="Methyltransf_25"/>
</dbReference>
<dbReference type="Gene3D" id="2.70.160.11">
    <property type="entry name" value="Hnrnp arginine n-methyltransferase1"/>
    <property type="match status" value="1"/>
</dbReference>
<evidence type="ECO:0000256" key="1">
    <source>
        <dbReference type="ARBA" id="ARBA00004123"/>
    </source>
</evidence>
<dbReference type="Pfam" id="PF22528">
    <property type="entry name" value="PRMT_C"/>
    <property type="match status" value="1"/>
</dbReference>
<evidence type="ECO:0000256" key="9">
    <source>
        <dbReference type="ARBA" id="ARBA00049303"/>
    </source>
</evidence>
<dbReference type="Gene3D" id="3.40.50.150">
    <property type="entry name" value="Vaccinia Virus protein VP39"/>
    <property type="match status" value="1"/>
</dbReference>
<organism evidence="14 15">
    <name type="scientific">Batillaria attramentaria</name>
    <dbReference type="NCBI Taxonomy" id="370345"/>
    <lineage>
        <taxon>Eukaryota</taxon>
        <taxon>Metazoa</taxon>
        <taxon>Spiralia</taxon>
        <taxon>Lophotrochozoa</taxon>
        <taxon>Mollusca</taxon>
        <taxon>Gastropoda</taxon>
        <taxon>Caenogastropoda</taxon>
        <taxon>Sorbeoconcha</taxon>
        <taxon>Cerithioidea</taxon>
        <taxon>Batillariidae</taxon>
        <taxon>Batillaria</taxon>
    </lineage>
</organism>